<keyword evidence="1" id="KW-0732">Signal</keyword>
<evidence type="ECO:0000256" key="1">
    <source>
        <dbReference type="SAM" id="SignalP"/>
    </source>
</evidence>
<keyword evidence="3" id="KW-1185">Reference proteome</keyword>
<feature type="chain" id="PRO_5012869375" description="Granulins domain-containing protein" evidence="1">
    <location>
        <begin position="25"/>
        <end position="125"/>
    </location>
</feature>
<dbReference type="EMBL" id="LT853704">
    <property type="protein sequence ID" value="SMQ56322.1"/>
    <property type="molecule type" value="Genomic_DNA"/>
</dbReference>
<protein>
    <recommendedName>
        <fullName evidence="4">Granulins domain-containing protein</fullName>
    </recommendedName>
</protein>
<reference evidence="2 3" key="1">
    <citation type="submission" date="2016-06" db="EMBL/GenBank/DDBJ databases">
        <authorList>
            <person name="Kjaerup R.B."/>
            <person name="Dalgaard T.S."/>
            <person name="Juul-Madsen H.R."/>
        </authorList>
    </citation>
    <scope>NUCLEOTIDE SEQUENCE [LARGE SCALE GENOMIC DNA]</scope>
</reference>
<evidence type="ECO:0008006" key="4">
    <source>
        <dbReference type="Google" id="ProtNLM"/>
    </source>
</evidence>
<proteinExistence type="predicted"/>
<sequence>MPSSSYFFCPSLLCALAFALLASPRRPLQTFDLHLDNSKPKSKTMKRSIYALLAIAATAIARKPFTPCSHGERAPCPNWRCCHPFACGDDKYCHLPCDWGGSWCPTGQHCDTDIKTLEYGSCVGN</sequence>
<dbReference type="Proteomes" id="UP000215127">
    <property type="component" value="Chromosome 13"/>
</dbReference>
<feature type="signal peptide" evidence="1">
    <location>
        <begin position="1"/>
        <end position="24"/>
    </location>
</feature>
<evidence type="ECO:0000313" key="2">
    <source>
        <dbReference type="EMBL" id="SMQ56322.1"/>
    </source>
</evidence>
<organism evidence="2 3">
    <name type="scientific">Zymoseptoria tritici (strain ST99CH_3D7)</name>
    <dbReference type="NCBI Taxonomy" id="1276538"/>
    <lineage>
        <taxon>Eukaryota</taxon>
        <taxon>Fungi</taxon>
        <taxon>Dikarya</taxon>
        <taxon>Ascomycota</taxon>
        <taxon>Pezizomycotina</taxon>
        <taxon>Dothideomycetes</taxon>
        <taxon>Dothideomycetidae</taxon>
        <taxon>Mycosphaerellales</taxon>
        <taxon>Mycosphaerellaceae</taxon>
        <taxon>Zymoseptoria</taxon>
    </lineage>
</organism>
<gene>
    <name evidence="2" type="ORF">ZT3D7_G11477</name>
</gene>
<dbReference type="AlphaFoldDB" id="A0A1X7S9H3"/>
<name>A0A1X7S9H3_ZYMT9</name>
<evidence type="ECO:0000313" key="3">
    <source>
        <dbReference type="Proteomes" id="UP000215127"/>
    </source>
</evidence>
<accession>A0A1X7S9H3</accession>